<dbReference type="AlphaFoldDB" id="A0A5A7SS20"/>
<gene>
    <name evidence="1" type="ORF">E6C27_scaffold452G001160</name>
</gene>
<evidence type="ECO:0000313" key="1">
    <source>
        <dbReference type="EMBL" id="KAA0032187.1"/>
    </source>
</evidence>
<proteinExistence type="predicted"/>
<protein>
    <submittedName>
        <fullName evidence="1">Uncharacterized protein</fullName>
    </submittedName>
</protein>
<reference evidence="1 2" key="1">
    <citation type="submission" date="2019-08" db="EMBL/GenBank/DDBJ databases">
        <title>Draft genome sequences of two oriental melons (Cucumis melo L. var makuwa).</title>
        <authorList>
            <person name="Kwon S.-Y."/>
        </authorList>
    </citation>
    <scope>NUCLEOTIDE SEQUENCE [LARGE SCALE GENOMIC DNA]</scope>
    <source>
        <strain evidence="2">cv. SW 3</strain>
        <tissue evidence="1">Leaf</tissue>
    </source>
</reference>
<accession>A0A5A7SS20</accession>
<evidence type="ECO:0000313" key="2">
    <source>
        <dbReference type="Proteomes" id="UP000321393"/>
    </source>
</evidence>
<dbReference type="Proteomes" id="UP000321393">
    <property type="component" value="Unassembled WGS sequence"/>
</dbReference>
<dbReference type="EMBL" id="SSTE01021821">
    <property type="protein sequence ID" value="KAA0032187.1"/>
    <property type="molecule type" value="Genomic_DNA"/>
</dbReference>
<organism evidence="1 2">
    <name type="scientific">Cucumis melo var. makuwa</name>
    <name type="common">Oriental melon</name>
    <dbReference type="NCBI Taxonomy" id="1194695"/>
    <lineage>
        <taxon>Eukaryota</taxon>
        <taxon>Viridiplantae</taxon>
        <taxon>Streptophyta</taxon>
        <taxon>Embryophyta</taxon>
        <taxon>Tracheophyta</taxon>
        <taxon>Spermatophyta</taxon>
        <taxon>Magnoliopsida</taxon>
        <taxon>eudicotyledons</taxon>
        <taxon>Gunneridae</taxon>
        <taxon>Pentapetalae</taxon>
        <taxon>rosids</taxon>
        <taxon>fabids</taxon>
        <taxon>Cucurbitales</taxon>
        <taxon>Cucurbitaceae</taxon>
        <taxon>Benincaseae</taxon>
        <taxon>Cucumis</taxon>
    </lineage>
</organism>
<name>A0A5A7SS20_CUCMM</name>
<comment type="caution">
    <text evidence="1">The sequence shown here is derived from an EMBL/GenBank/DDBJ whole genome shotgun (WGS) entry which is preliminary data.</text>
</comment>
<sequence length="103" mass="11211">MPKKVGENEKYVGNGYLDVQNSIRKNVGRKASGEALPTPYQHGIGKASPDAELCVDIACIENTSFPTQTMPAHLPASGNPLFRRKANGMRLSFGKEGRSWYGT</sequence>